<comment type="caution">
    <text evidence="3">The sequence shown here is derived from an EMBL/GenBank/DDBJ whole genome shotgun (WGS) entry which is preliminary data.</text>
</comment>
<organism evidence="3 4">
    <name type="scientific">Segatella bryantii</name>
    <name type="common">Prevotella bryantii</name>
    <dbReference type="NCBI Taxonomy" id="77095"/>
    <lineage>
        <taxon>Bacteria</taxon>
        <taxon>Pseudomonadati</taxon>
        <taxon>Bacteroidota</taxon>
        <taxon>Bacteroidia</taxon>
        <taxon>Bacteroidales</taxon>
        <taxon>Prevotellaceae</taxon>
        <taxon>Segatella</taxon>
    </lineage>
</organism>
<reference evidence="3" key="1">
    <citation type="submission" date="2021-08" db="EMBL/GenBank/DDBJ databases">
        <title>Prevotella lacticifex sp. nov., isolated from rumen of cow.</title>
        <authorList>
            <person name="Shinkai T."/>
            <person name="Ikeyama N."/>
            <person name="Kumagai M."/>
            <person name="Ohmori H."/>
            <person name="Sakamoto M."/>
            <person name="Ohkuma M."/>
            <person name="Mitsumori M."/>
        </authorList>
    </citation>
    <scope>NUCLEOTIDE SEQUENCE</scope>
    <source>
        <strain evidence="3">DSM 11371</strain>
    </source>
</reference>
<name>A0AA37MDJ3_SEGBR</name>
<dbReference type="NCBIfam" id="NF047352">
    <property type="entry name" value="P_loop_sacsin"/>
    <property type="match status" value="1"/>
</dbReference>
<dbReference type="Pfam" id="PF13020">
    <property type="entry name" value="NOV_C"/>
    <property type="match status" value="1"/>
</dbReference>
<feature type="domain" description="Protein NO VEIN C-terminal" evidence="1">
    <location>
        <begin position="1186"/>
        <end position="1249"/>
    </location>
</feature>
<accession>A0AA37MDJ3</accession>
<evidence type="ECO:0000259" key="2">
    <source>
        <dbReference type="Pfam" id="PF25794"/>
    </source>
</evidence>
<evidence type="ECO:0008006" key="5">
    <source>
        <dbReference type="Google" id="ProtNLM"/>
    </source>
</evidence>
<dbReference type="InterPro" id="IPR058210">
    <property type="entry name" value="SACS/Nov_dom"/>
</dbReference>
<protein>
    <recommendedName>
        <fullName evidence="5">Protein NO VEIN C-terminal domain-containing protein</fullName>
    </recommendedName>
</protein>
<evidence type="ECO:0000259" key="1">
    <source>
        <dbReference type="Pfam" id="PF13020"/>
    </source>
</evidence>
<dbReference type="PANTHER" id="PTHR32387:SF0">
    <property type="entry name" value="PROTEIN NO VEIN"/>
    <property type="match status" value="1"/>
</dbReference>
<dbReference type="AlphaFoldDB" id="A0AA37MDJ3"/>
<sequence length="1264" mass="145537">MKSNFISNLQKKRCNYNHPDQATSQANSLILLSSGIYTEEERFVFELLQNAVDAHNEESEILDVKMIIKDGYFIFLHNGEAFTERDIEGLCDVGNGNKMKDVKKIGYKGIGFKSVFMCSTNVTVQSGGYCFKFDKSHWDNYWNEHWNDNDFGTRDRDKKYLMPWQIIPIETTPPILLSNYEYNVATYIKINGTDSLEQKILKLLSSSQFLLFLMSDNIRMTFESNGKTKCWIEKQKQNNQVVLSTNGKEESRWLIHTNKNVQVPPELKETINADINTPDKLKNVDTFDLSFAVALDEKGKLKRLEQAVVYTYLPTSFCFGSEGFPFLVNANFITDAGRQQLHKDSEWNKLIFSKIPSEYLTWMKEISTAYKNYWEVLPEKTYGKGNSLEEIYADEMEKAISQIAFIPCMKDSCQKVLAADAFMDRMGISDAISVEALVNHINRTYSRSFEDNNQIANIWKGSRILNDYGVFIFDKQKLKKLFDDKRAFENISPELNAKLIEFLFGYYMQNKTEQEEFVSILQSTQFILDDKASLCIPGDLFFPSTYKEQNELAEDAKLLNQNVYDLIESNNAIIDWLSKLGVESLSDVTFIKNVICKSGYVTKDNSIEVIRYLFEINRNINIFEEIGDSYFSNLKFLTKNNTLAEANSLYLGSFYKPDVDIEKVYDGDIYVSEDYSQNEDATEWNLFFKKMGVHSSLVISQVRLKDTKNYSLLSDLKSKFEKEYNVGSWGTHFYYSFSSFLIYYAPFILTNECSHSFQKLIWSSILTKEYIPQTDEVKGSAGSWDASRTFGDLDKENFIEWAFKNIQCFPSSNGCLLKPNDLFLNTEEIRNLAGSYLPVIAVEGDIHESWNNLLCLRNTIRIDDCFTILTQVSHDSENVEQNKERITKLYQRLIELDALSTNNRYKVVEWASNNLILSKDNEFVAPTTLSHITLDGFGSKNRVYIGNPSNKDKVVELLALMGVKIITPQSIKAEFEDKKESEELKQILKGKVPPLALIATGENGEKLEYVENKSRLNNLIDETHFYHCDKILLTYGNSDDVIEKRTFGNKNEFYYIGNLRPANIEPLLEPLCRYLGIKGKERELFIMFYENIDGIKQNLKDKGYDVSLIEDELIPVSGNLKVSLDYHPDESAQERNLITGFKGEIIVYEKLVAMGYRPVCPSISTKDDYEKEVVVNGKTYYCKSNYNSECDISFETETGHQMLIEVKSTTTSVGYIENMPISSNEWSMIKECDKERGKSYLIVRVFGIDSPTQDIYLFKGHLFE</sequence>
<dbReference type="InterPro" id="IPR036890">
    <property type="entry name" value="HATPase_C_sf"/>
</dbReference>
<evidence type="ECO:0000313" key="4">
    <source>
        <dbReference type="Proteomes" id="UP000887043"/>
    </source>
</evidence>
<dbReference type="Gene3D" id="3.30.565.10">
    <property type="entry name" value="Histidine kinase-like ATPase, C-terminal domain"/>
    <property type="match status" value="1"/>
</dbReference>
<dbReference type="PANTHER" id="PTHR32387">
    <property type="entry name" value="WU:FJ29H11"/>
    <property type="match status" value="1"/>
</dbReference>
<dbReference type="EMBL" id="BPTR01000001">
    <property type="protein sequence ID" value="GJG26378.1"/>
    <property type="molecule type" value="Genomic_DNA"/>
</dbReference>
<dbReference type="Proteomes" id="UP000887043">
    <property type="component" value="Unassembled WGS sequence"/>
</dbReference>
<evidence type="ECO:0000313" key="3">
    <source>
        <dbReference type="EMBL" id="GJG26378.1"/>
    </source>
</evidence>
<dbReference type="RefSeq" id="WP_006283047.1">
    <property type="nucleotide sequence ID" value="NZ_BPTR01000001.1"/>
</dbReference>
<dbReference type="InterPro" id="IPR052957">
    <property type="entry name" value="Auxin_embryo_med"/>
</dbReference>
<dbReference type="InterPro" id="IPR024975">
    <property type="entry name" value="NOV_C"/>
</dbReference>
<gene>
    <name evidence="3" type="ORF">PRRU23_00780</name>
</gene>
<proteinExistence type="predicted"/>
<feature type="domain" description="Sacsin/Nov" evidence="2">
    <location>
        <begin position="37"/>
        <end position="135"/>
    </location>
</feature>
<dbReference type="SUPFAM" id="SSF55874">
    <property type="entry name" value="ATPase domain of HSP90 chaperone/DNA topoisomerase II/histidine kinase"/>
    <property type="match status" value="1"/>
</dbReference>
<dbReference type="Pfam" id="PF25794">
    <property type="entry name" value="SACS"/>
    <property type="match status" value="1"/>
</dbReference>